<comment type="caution">
    <text evidence="2">The sequence shown here is derived from an EMBL/GenBank/DDBJ whole genome shotgun (WGS) entry which is preliminary data.</text>
</comment>
<evidence type="ECO:0008006" key="4">
    <source>
        <dbReference type="Google" id="ProtNLM"/>
    </source>
</evidence>
<sequence length="381" mass="44062">MLLIKVLLTLTYTTATYAQDTTVQRLKYSGYIKNLQSLNYAENFTHLTTGNLIHNRANLKWQPSGSIIAVMEFRNRLFWGEEVALTPGFASQLRNANEAADLSLNWINEEQMVLNTTIDRLYLLYDKVRWNVRVGRQRINWGIGTIWNPNDLFNTFNFLDFDYEERPGVDALRLQYFTGLMNHIELAISVGDESHEMISAAKYFINFANYDLQLIGGWFQRQPTMGVGWSGIIRESGFKGEVQYYFPRKDFQELINVSAEIDHVFENGWYVNIGGFFNSRGIKEPADLSTIATLEFSPKNLMPTKWNSIVGFTKEITPLFTGNTTIIYSPGSHLVMLLPTLSYNLSENLDFNLVWQSFFNKQDTGFDDMAHRIFIRIKWSF</sequence>
<organism evidence="2 3">
    <name type="scientific">Fulvivirga imtechensis AK7</name>
    <dbReference type="NCBI Taxonomy" id="1237149"/>
    <lineage>
        <taxon>Bacteria</taxon>
        <taxon>Pseudomonadati</taxon>
        <taxon>Bacteroidota</taxon>
        <taxon>Cytophagia</taxon>
        <taxon>Cytophagales</taxon>
        <taxon>Fulvivirgaceae</taxon>
        <taxon>Fulvivirga</taxon>
    </lineage>
</organism>
<feature type="chain" id="PRO_5003993467" description="Alginate export domain-containing protein" evidence="1">
    <location>
        <begin position="19"/>
        <end position="381"/>
    </location>
</feature>
<name>L8JWC8_9BACT</name>
<feature type="signal peptide" evidence="1">
    <location>
        <begin position="1"/>
        <end position="18"/>
    </location>
</feature>
<gene>
    <name evidence="2" type="ORF">C900_02163</name>
</gene>
<dbReference type="eggNOG" id="ENOG5032WND">
    <property type="taxonomic scope" value="Bacteria"/>
</dbReference>
<evidence type="ECO:0000313" key="3">
    <source>
        <dbReference type="Proteomes" id="UP000011135"/>
    </source>
</evidence>
<dbReference type="AlphaFoldDB" id="L8JWC8"/>
<proteinExistence type="predicted"/>
<protein>
    <recommendedName>
        <fullName evidence="4">Alginate export domain-containing protein</fullName>
    </recommendedName>
</protein>
<dbReference type="PATRIC" id="fig|1237149.3.peg.2030"/>
<evidence type="ECO:0000313" key="2">
    <source>
        <dbReference type="EMBL" id="ELR71924.1"/>
    </source>
</evidence>
<accession>L8JWC8</accession>
<keyword evidence="3" id="KW-1185">Reference proteome</keyword>
<keyword evidence="1" id="KW-0732">Signal</keyword>
<evidence type="ECO:0000256" key="1">
    <source>
        <dbReference type="SAM" id="SignalP"/>
    </source>
</evidence>
<dbReference type="Proteomes" id="UP000011135">
    <property type="component" value="Unassembled WGS sequence"/>
</dbReference>
<dbReference type="STRING" id="1237149.C900_02163"/>
<dbReference type="EMBL" id="AMZN01000031">
    <property type="protein sequence ID" value="ELR71924.1"/>
    <property type="molecule type" value="Genomic_DNA"/>
</dbReference>
<reference evidence="2 3" key="1">
    <citation type="submission" date="2012-12" db="EMBL/GenBank/DDBJ databases">
        <title>Genome assembly of Fulvivirga imtechensis AK7.</title>
        <authorList>
            <person name="Nupur N."/>
            <person name="Khatri I."/>
            <person name="Kumar R."/>
            <person name="Subramanian S."/>
            <person name="Pinnaka A."/>
        </authorList>
    </citation>
    <scope>NUCLEOTIDE SEQUENCE [LARGE SCALE GENOMIC DNA]</scope>
    <source>
        <strain evidence="2 3">AK7</strain>
    </source>
</reference>